<feature type="region of interest" description="Disordered" evidence="1">
    <location>
        <begin position="246"/>
        <end position="268"/>
    </location>
</feature>
<dbReference type="AlphaFoldDB" id="A0A5C6BFB4"/>
<dbReference type="EMBL" id="SJPT01000019">
    <property type="protein sequence ID" value="TWU10327.1"/>
    <property type="molecule type" value="Genomic_DNA"/>
</dbReference>
<protein>
    <recommendedName>
        <fullName evidence="2">Probable zinc-binding domain-containing protein</fullName>
    </recommendedName>
</protein>
<feature type="compositionally biased region" description="Basic and acidic residues" evidence="1">
    <location>
        <begin position="246"/>
        <end position="255"/>
    </location>
</feature>
<proteinExistence type="predicted"/>
<feature type="region of interest" description="Disordered" evidence="1">
    <location>
        <begin position="1"/>
        <end position="58"/>
    </location>
</feature>
<evidence type="ECO:0000259" key="2">
    <source>
        <dbReference type="Pfam" id="PF13451"/>
    </source>
</evidence>
<dbReference type="Proteomes" id="UP000316304">
    <property type="component" value="Unassembled WGS sequence"/>
</dbReference>
<evidence type="ECO:0000313" key="3">
    <source>
        <dbReference type="EMBL" id="TWU10327.1"/>
    </source>
</evidence>
<organism evidence="3 4">
    <name type="scientific">Novipirellula galeiformis</name>
    <dbReference type="NCBI Taxonomy" id="2528004"/>
    <lineage>
        <taxon>Bacteria</taxon>
        <taxon>Pseudomonadati</taxon>
        <taxon>Planctomycetota</taxon>
        <taxon>Planctomycetia</taxon>
        <taxon>Pirellulales</taxon>
        <taxon>Pirellulaceae</taxon>
        <taxon>Novipirellula</taxon>
    </lineage>
</organism>
<dbReference type="InterPro" id="IPR025306">
    <property type="entry name" value="Zn-bnd_dom_prob"/>
</dbReference>
<feature type="domain" description="Probable zinc-binding" evidence="2">
    <location>
        <begin position="129"/>
        <end position="174"/>
    </location>
</feature>
<comment type="caution">
    <text evidence="3">The sequence shown here is derived from an EMBL/GenBank/DDBJ whole genome shotgun (WGS) entry which is preliminary data.</text>
</comment>
<dbReference type="Pfam" id="PF13451">
    <property type="entry name" value="zf_Tbcl"/>
    <property type="match status" value="1"/>
</dbReference>
<keyword evidence="4" id="KW-1185">Reference proteome</keyword>
<accession>A0A5C6BFB4</accession>
<evidence type="ECO:0000313" key="4">
    <source>
        <dbReference type="Proteomes" id="UP000316304"/>
    </source>
</evidence>
<name>A0A5C6BFB4_9BACT</name>
<evidence type="ECO:0000256" key="1">
    <source>
        <dbReference type="SAM" id="MobiDB-lite"/>
    </source>
</evidence>
<reference evidence="3 4" key="1">
    <citation type="submission" date="2019-02" db="EMBL/GenBank/DDBJ databases">
        <title>Deep-cultivation of Planctomycetes and their phenomic and genomic characterization uncovers novel biology.</title>
        <authorList>
            <person name="Wiegand S."/>
            <person name="Jogler M."/>
            <person name="Boedeker C."/>
            <person name="Pinto D."/>
            <person name="Vollmers J."/>
            <person name="Rivas-Marin E."/>
            <person name="Kohn T."/>
            <person name="Peeters S.H."/>
            <person name="Heuer A."/>
            <person name="Rast P."/>
            <person name="Oberbeckmann S."/>
            <person name="Bunk B."/>
            <person name="Jeske O."/>
            <person name="Meyerdierks A."/>
            <person name="Storesund J.E."/>
            <person name="Kallscheuer N."/>
            <person name="Luecker S."/>
            <person name="Lage O.M."/>
            <person name="Pohl T."/>
            <person name="Merkel B.J."/>
            <person name="Hornburger P."/>
            <person name="Mueller R.-W."/>
            <person name="Bruemmer F."/>
            <person name="Labrenz M."/>
            <person name="Spormann A.M."/>
            <person name="Op Den Camp H."/>
            <person name="Overmann J."/>
            <person name="Amann R."/>
            <person name="Jetten M.S.M."/>
            <person name="Mascher T."/>
            <person name="Medema M.H."/>
            <person name="Devos D.P."/>
            <person name="Kaster A.-K."/>
            <person name="Ovreas L."/>
            <person name="Rohde M."/>
            <person name="Galperin M.Y."/>
            <person name="Jogler C."/>
        </authorList>
    </citation>
    <scope>NUCLEOTIDE SEQUENCE [LARGE SCALE GENOMIC DNA]</scope>
    <source>
        <strain evidence="3 4">Pla52o</strain>
    </source>
</reference>
<gene>
    <name evidence="3" type="ORF">Pla52o_57010</name>
</gene>
<sequence length="268" mass="30942">MRPIDIAEPGDFEIDPPCSQSSYRERSPTKNMSSKSDKYASFIDHPRYGRRPNVTGLNPNPMHRGVHLHWNTTSHNEIVAQFEAVVGKPWPYGDTTSYTDRPKRIANTAIVADLSRQTPATVPVTHYFDLERKCRDCERPFIFFAKEQKHWYEVLGFGLDSDCVRCVDCRKKLQGIARTREIFETLFHVESKTVEQRLQMADACLFLIESNVFSSRQTERVRRLLNSIPDDADVSERSRHLDRMNRILADERKSSEPSVAPKSRELGQ</sequence>
<dbReference type="OrthoDB" id="289270at2"/>